<keyword evidence="1" id="KW-0238">DNA-binding</keyword>
<evidence type="ECO:0000313" key="4">
    <source>
        <dbReference type="Proteomes" id="UP001267426"/>
    </source>
</evidence>
<accession>A0ABU3BUR1</accession>
<proteinExistence type="predicted"/>
<dbReference type="NCBIfam" id="TIGR02607">
    <property type="entry name" value="antidote_HigA"/>
    <property type="match status" value="1"/>
</dbReference>
<dbReference type="InterPro" id="IPR013430">
    <property type="entry name" value="Toxin_antidote_HigA"/>
</dbReference>
<organism evidence="3 4">
    <name type="scientific">Rubrivirga litoralis</name>
    <dbReference type="NCBI Taxonomy" id="3075598"/>
    <lineage>
        <taxon>Bacteria</taxon>
        <taxon>Pseudomonadati</taxon>
        <taxon>Rhodothermota</taxon>
        <taxon>Rhodothermia</taxon>
        <taxon>Rhodothermales</taxon>
        <taxon>Rubricoccaceae</taxon>
        <taxon>Rubrivirga</taxon>
    </lineage>
</organism>
<reference evidence="3 4" key="1">
    <citation type="submission" date="2023-09" db="EMBL/GenBank/DDBJ databases">
        <authorList>
            <person name="Rey-Velasco X."/>
        </authorList>
    </citation>
    <scope>NUCLEOTIDE SEQUENCE [LARGE SCALE GENOMIC DNA]</scope>
    <source>
        <strain evidence="3 4">F394</strain>
    </source>
</reference>
<dbReference type="CDD" id="cd00093">
    <property type="entry name" value="HTH_XRE"/>
    <property type="match status" value="1"/>
</dbReference>
<dbReference type="PANTHER" id="PTHR36924:SF1">
    <property type="entry name" value="ANTITOXIN HIGA-1"/>
    <property type="match status" value="1"/>
</dbReference>
<feature type="domain" description="HTH cro/C1-type" evidence="2">
    <location>
        <begin position="26"/>
        <end position="72"/>
    </location>
</feature>
<dbReference type="PROSITE" id="PS50943">
    <property type="entry name" value="HTH_CROC1"/>
    <property type="match status" value="1"/>
</dbReference>
<dbReference type="PANTHER" id="PTHR36924">
    <property type="entry name" value="ANTITOXIN HIGA-1"/>
    <property type="match status" value="1"/>
</dbReference>
<dbReference type="Proteomes" id="UP001267426">
    <property type="component" value="Unassembled WGS sequence"/>
</dbReference>
<evidence type="ECO:0000259" key="2">
    <source>
        <dbReference type="PROSITE" id="PS50943"/>
    </source>
</evidence>
<dbReference type="Gene3D" id="1.10.260.40">
    <property type="entry name" value="lambda repressor-like DNA-binding domains"/>
    <property type="match status" value="1"/>
</dbReference>
<name>A0ABU3BUR1_9BACT</name>
<dbReference type="SUPFAM" id="SSF47413">
    <property type="entry name" value="lambda repressor-like DNA-binding domains"/>
    <property type="match status" value="1"/>
</dbReference>
<sequence length="102" mass="11325">MSRIPTHRPPTPPGEILLHEFIEPMGLSQSKVADSIGVSFQRLNGVVNGRRDLTTSTALRLARYFGTTPEFWINLQRSVDLYEAMQEEGKEIASIEPLTAAA</sequence>
<keyword evidence="4" id="KW-1185">Reference proteome</keyword>
<dbReference type="RefSeq" id="WP_311665516.1">
    <property type="nucleotide sequence ID" value="NZ_JAVRHT010000047.1"/>
</dbReference>
<dbReference type="SMART" id="SM00530">
    <property type="entry name" value="HTH_XRE"/>
    <property type="match status" value="1"/>
</dbReference>
<evidence type="ECO:0000313" key="3">
    <source>
        <dbReference type="EMBL" id="MDT0633030.1"/>
    </source>
</evidence>
<gene>
    <name evidence="3" type="ORF">RM540_14835</name>
</gene>
<protein>
    <submittedName>
        <fullName evidence="3">HigA family addiction module antitoxin</fullName>
    </submittedName>
</protein>
<dbReference type="InterPro" id="IPR010982">
    <property type="entry name" value="Lambda_DNA-bd_dom_sf"/>
</dbReference>
<dbReference type="Pfam" id="PF01381">
    <property type="entry name" value="HTH_3"/>
    <property type="match status" value="1"/>
</dbReference>
<dbReference type="InterPro" id="IPR001387">
    <property type="entry name" value="Cro/C1-type_HTH"/>
</dbReference>
<evidence type="ECO:0000256" key="1">
    <source>
        <dbReference type="ARBA" id="ARBA00023125"/>
    </source>
</evidence>
<dbReference type="EMBL" id="JAVRHT010000047">
    <property type="protein sequence ID" value="MDT0633030.1"/>
    <property type="molecule type" value="Genomic_DNA"/>
</dbReference>
<comment type="caution">
    <text evidence="3">The sequence shown here is derived from an EMBL/GenBank/DDBJ whole genome shotgun (WGS) entry which is preliminary data.</text>
</comment>